<dbReference type="RefSeq" id="WP_380249320.1">
    <property type="nucleotide sequence ID" value="NZ_JBHUII010000001.1"/>
</dbReference>
<name>A0ABW5BG70_9PROT</name>
<comment type="similarity">
    <text evidence="5">Belongs to the ABC-2 integral membrane protein family.</text>
</comment>
<keyword evidence="4 5" id="KW-0472">Membrane</keyword>
<feature type="transmembrane region" description="Helical" evidence="5">
    <location>
        <begin position="197"/>
        <end position="215"/>
    </location>
</feature>
<keyword evidence="5" id="KW-0813">Transport</keyword>
<evidence type="ECO:0000256" key="1">
    <source>
        <dbReference type="ARBA" id="ARBA00004141"/>
    </source>
</evidence>
<evidence type="ECO:0000313" key="8">
    <source>
        <dbReference type="Proteomes" id="UP001597294"/>
    </source>
</evidence>
<keyword evidence="8" id="KW-1185">Reference proteome</keyword>
<organism evidence="7 8">
    <name type="scientific">Kiloniella antarctica</name>
    <dbReference type="NCBI Taxonomy" id="1550907"/>
    <lineage>
        <taxon>Bacteria</taxon>
        <taxon>Pseudomonadati</taxon>
        <taxon>Pseudomonadota</taxon>
        <taxon>Alphaproteobacteria</taxon>
        <taxon>Rhodospirillales</taxon>
        <taxon>Kiloniellaceae</taxon>
        <taxon>Kiloniella</taxon>
    </lineage>
</organism>
<protein>
    <recommendedName>
        <fullName evidence="5">Transport permease protein</fullName>
    </recommendedName>
</protein>
<dbReference type="EMBL" id="JBHUII010000001">
    <property type="protein sequence ID" value="MFD2205102.1"/>
    <property type="molecule type" value="Genomic_DNA"/>
</dbReference>
<feature type="transmembrane region" description="Helical" evidence="5">
    <location>
        <begin position="166"/>
        <end position="188"/>
    </location>
</feature>
<dbReference type="Pfam" id="PF01061">
    <property type="entry name" value="ABC2_membrane"/>
    <property type="match status" value="1"/>
</dbReference>
<proteinExistence type="inferred from homology"/>
<feature type="transmembrane region" description="Helical" evidence="5">
    <location>
        <begin position="127"/>
        <end position="154"/>
    </location>
</feature>
<evidence type="ECO:0000259" key="6">
    <source>
        <dbReference type="PROSITE" id="PS51012"/>
    </source>
</evidence>
<dbReference type="InterPro" id="IPR047817">
    <property type="entry name" value="ABC2_TM_bact-type"/>
</dbReference>
<dbReference type="InterPro" id="IPR052902">
    <property type="entry name" value="ABC-2_transporter"/>
</dbReference>
<keyword evidence="5" id="KW-1003">Cell membrane</keyword>
<gene>
    <name evidence="7" type="ORF">ACFSKO_05755</name>
</gene>
<dbReference type="Proteomes" id="UP001597294">
    <property type="component" value="Unassembled WGS sequence"/>
</dbReference>
<dbReference type="PANTHER" id="PTHR43027">
    <property type="entry name" value="DOXORUBICIN RESISTANCE ABC TRANSPORTER PERMEASE PROTEIN DRRC-RELATED"/>
    <property type="match status" value="1"/>
</dbReference>
<feature type="domain" description="ABC transmembrane type-2" evidence="6">
    <location>
        <begin position="47"/>
        <end position="273"/>
    </location>
</feature>
<dbReference type="InterPro" id="IPR013525">
    <property type="entry name" value="ABC2_TM"/>
</dbReference>
<comment type="subcellular location">
    <subcellularLocation>
        <location evidence="5">Cell inner membrane</location>
        <topology evidence="5">Multi-pass membrane protein</topology>
    </subcellularLocation>
    <subcellularLocation>
        <location evidence="1">Membrane</location>
        <topology evidence="1">Multi-pass membrane protein</topology>
    </subcellularLocation>
</comment>
<feature type="transmembrane region" description="Helical" evidence="5">
    <location>
        <begin position="76"/>
        <end position="95"/>
    </location>
</feature>
<feature type="transmembrane region" description="Helical" evidence="5">
    <location>
        <begin position="251"/>
        <end position="274"/>
    </location>
</feature>
<evidence type="ECO:0000256" key="5">
    <source>
        <dbReference type="RuleBase" id="RU361157"/>
    </source>
</evidence>
<accession>A0ABW5BG70</accession>
<reference evidence="8" key="1">
    <citation type="journal article" date="2019" name="Int. J. Syst. Evol. Microbiol.">
        <title>The Global Catalogue of Microorganisms (GCM) 10K type strain sequencing project: providing services to taxonomists for standard genome sequencing and annotation.</title>
        <authorList>
            <consortium name="The Broad Institute Genomics Platform"/>
            <consortium name="The Broad Institute Genome Sequencing Center for Infectious Disease"/>
            <person name="Wu L."/>
            <person name="Ma J."/>
        </authorList>
    </citation>
    <scope>NUCLEOTIDE SEQUENCE [LARGE SCALE GENOMIC DNA]</scope>
    <source>
        <strain evidence="8">CGMCC 4.7192</strain>
    </source>
</reference>
<dbReference type="PANTHER" id="PTHR43027:SF1">
    <property type="entry name" value="DOXORUBICIN RESISTANCE ABC TRANSPORTER PERMEASE PROTEIN DRRC-RELATED"/>
    <property type="match status" value="1"/>
</dbReference>
<sequence>MTKAPFQTPSSTPQNAPQFTVIRNSSSLMRIYAVLLRHLYLMRASWPRILEMMYWPSIQMVLWGFITQFLMTNSDYIAQASGVLISAVLLWDILFRGQLGFSLSFLEELWSRNIGNLAVSPLRPVEFLISLMMMSMIRTIIGIVPATFLAVLFYEVSIYDLGLPLVLFFSNLLIMGWTIGLLVCALILRVGLGAESMAWLTIFLIAPISAIYYPVSILPDWLQTLAWCLPTAPVFEGMRAILFGEGFQLSLYLHSLGLNLIYFTLGMGIFLWSYRVARKRGLLLQIGE</sequence>
<evidence type="ECO:0000256" key="4">
    <source>
        <dbReference type="ARBA" id="ARBA00023136"/>
    </source>
</evidence>
<keyword evidence="3 5" id="KW-1133">Transmembrane helix</keyword>
<comment type="caution">
    <text evidence="7">The sequence shown here is derived from an EMBL/GenBank/DDBJ whole genome shotgun (WGS) entry which is preliminary data.</text>
</comment>
<evidence type="ECO:0000313" key="7">
    <source>
        <dbReference type="EMBL" id="MFD2205102.1"/>
    </source>
</evidence>
<keyword evidence="2 5" id="KW-0812">Transmembrane</keyword>
<dbReference type="PROSITE" id="PS51012">
    <property type="entry name" value="ABC_TM2"/>
    <property type="match status" value="1"/>
</dbReference>
<evidence type="ECO:0000256" key="2">
    <source>
        <dbReference type="ARBA" id="ARBA00022692"/>
    </source>
</evidence>
<feature type="transmembrane region" description="Helical" evidence="5">
    <location>
        <begin position="52"/>
        <end position="70"/>
    </location>
</feature>
<evidence type="ECO:0000256" key="3">
    <source>
        <dbReference type="ARBA" id="ARBA00022989"/>
    </source>
</evidence>